<feature type="non-terminal residue" evidence="1">
    <location>
        <position position="75"/>
    </location>
</feature>
<organism evidence="1 2">
    <name type="scientific">Araneus ventricosus</name>
    <name type="common">Orbweaver spider</name>
    <name type="synonym">Epeira ventricosa</name>
    <dbReference type="NCBI Taxonomy" id="182803"/>
    <lineage>
        <taxon>Eukaryota</taxon>
        <taxon>Metazoa</taxon>
        <taxon>Ecdysozoa</taxon>
        <taxon>Arthropoda</taxon>
        <taxon>Chelicerata</taxon>
        <taxon>Arachnida</taxon>
        <taxon>Araneae</taxon>
        <taxon>Araneomorphae</taxon>
        <taxon>Entelegynae</taxon>
        <taxon>Araneoidea</taxon>
        <taxon>Araneidae</taxon>
        <taxon>Araneus</taxon>
    </lineage>
</organism>
<accession>A0A4Y2U6X2</accession>
<proteinExistence type="predicted"/>
<name>A0A4Y2U6X2_ARAVE</name>
<gene>
    <name evidence="1" type="ORF">AVEN_125918_1</name>
</gene>
<dbReference type="AlphaFoldDB" id="A0A4Y2U6X2"/>
<protein>
    <submittedName>
        <fullName evidence="1">Uncharacterized protein</fullName>
    </submittedName>
</protein>
<dbReference type="Proteomes" id="UP000499080">
    <property type="component" value="Unassembled WGS sequence"/>
</dbReference>
<dbReference type="EMBL" id="BGPR01033418">
    <property type="protein sequence ID" value="GBO07337.1"/>
    <property type="molecule type" value="Genomic_DNA"/>
</dbReference>
<keyword evidence="2" id="KW-1185">Reference proteome</keyword>
<reference evidence="1 2" key="1">
    <citation type="journal article" date="2019" name="Sci. Rep.">
        <title>Orb-weaving spider Araneus ventricosus genome elucidates the spidroin gene catalogue.</title>
        <authorList>
            <person name="Kono N."/>
            <person name="Nakamura H."/>
            <person name="Ohtoshi R."/>
            <person name="Moran D.A.P."/>
            <person name="Shinohara A."/>
            <person name="Yoshida Y."/>
            <person name="Fujiwara M."/>
            <person name="Mori M."/>
            <person name="Tomita M."/>
            <person name="Arakawa K."/>
        </authorList>
    </citation>
    <scope>NUCLEOTIDE SEQUENCE [LARGE SCALE GENOMIC DNA]</scope>
</reference>
<evidence type="ECO:0000313" key="1">
    <source>
        <dbReference type="EMBL" id="GBO07337.1"/>
    </source>
</evidence>
<evidence type="ECO:0000313" key="2">
    <source>
        <dbReference type="Proteomes" id="UP000499080"/>
    </source>
</evidence>
<sequence length="75" mass="8838">MYWNYRVPGIRIGEFVNSTSPLKSQCLTSKVIDRIVNFEFYCGPPNLDKLPVEYFQLFEAMVRNTWYNSAPGRLR</sequence>
<comment type="caution">
    <text evidence="1">The sequence shown here is derived from an EMBL/GenBank/DDBJ whole genome shotgun (WGS) entry which is preliminary data.</text>
</comment>